<sequence length="58" mass="6714">MKQKDEITELLQRLYGFSDDQLLKDFKEAEAEVEAEGGPTPDPEGFARLWEKMREQGL</sequence>
<reference evidence="2" key="1">
    <citation type="submission" date="2016-10" db="EMBL/GenBank/DDBJ databases">
        <authorList>
            <person name="Varghese N."/>
            <person name="Submissions S."/>
        </authorList>
    </citation>
    <scope>NUCLEOTIDE SEQUENCE [LARGE SCALE GENOMIC DNA]</scope>
    <source>
        <strain evidence="2">NLAE-zl-G277</strain>
    </source>
</reference>
<gene>
    <name evidence="1" type="ORF">SAMN05216313_10165</name>
</gene>
<dbReference type="GeneID" id="93281689"/>
<keyword evidence="2" id="KW-1185">Reference proteome</keyword>
<proteinExistence type="predicted"/>
<name>A0A1I0ALS0_9FIRM</name>
<accession>A0A1I0ALS0</accession>
<dbReference type="EMBL" id="FOIM01000001">
    <property type="protein sequence ID" value="SES94293.1"/>
    <property type="molecule type" value="Genomic_DNA"/>
</dbReference>
<evidence type="ECO:0000313" key="1">
    <source>
        <dbReference type="EMBL" id="SES94293.1"/>
    </source>
</evidence>
<dbReference type="Proteomes" id="UP000198508">
    <property type="component" value="Unassembled WGS sequence"/>
</dbReference>
<evidence type="ECO:0000313" key="2">
    <source>
        <dbReference type="Proteomes" id="UP000198508"/>
    </source>
</evidence>
<organism evidence="1 2">
    <name type="scientific">Enterocloster lavalensis</name>
    <dbReference type="NCBI Taxonomy" id="460384"/>
    <lineage>
        <taxon>Bacteria</taxon>
        <taxon>Bacillati</taxon>
        <taxon>Bacillota</taxon>
        <taxon>Clostridia</taxon>
        <taxon>Lachnospirales</taxon>
        <taxon>Lachnospiraceae</taxon>
        <taxon>Enterocloster</taxon>
    </lineage>
</organism>
<dbReference type="STRING" id="460384.SAMN05216313_10165"/>
<dbReference type="AlphaFoldDB" id="A0A1I0ALS0"/>
<protein>
    <submittedName>
        <fullName evidence="1">Uncharacterized protein</fullName>
    </submittedName>
</protein>
<dbReference type="RefSeq" id="WP_166434466.1">
    <property type="nucleotide sequence ID" value="NZ_CABJCG010000007.1"/>
</dbReference>